<feature type="region of interest" description="Disordered" evidence="1">
    <location>
        <begin position="65"/>
        <end position="86"/>
    </location>
</feature>
<dbReference type="InterPro" id="IPR011011">
    <property type="entry name" value="Znf_FYVE_PHD"/>
</dbReference>
<feature type="compositionally biased region" description="Low complexity" evidence="1">
    <location>
        <begin position="163"/>
        <end position="173"/>
    </location>
</feature>
<protein>
    <submittedName>
        <fullName evidence="2">Uncharacterized protein</fullName>
    </submittedName>
</protein>
<dbReference type="AlphaFoldDB" id="A0ABD3QHI0"/>
<feature type="region of interest" description="Disordered" evidence="1">
    <location>
        <begin position="281"/>
        <end position="320"/>
    </location>
</feature>
<evidence type="ECO:0000313" key="2">
    <source>
        <dbReference type="EMBL" id="KAL3799627.1"/>
    </source>
</evidence>
<dbReference type="Proteomes" id="UP001530400">
    <property type="component" value="Unassembled WGS sequence"/>
</dbReference>
<evidence type="ECO:0000313" key="3">
    <source>
        <dbReference type="Proteomes" id="UP001530400"/>
    </source>
</evidence>
<proteinExistence type="predicted"/>
<dbReference type="Gene3D" id="3.30.40.10">
    <property type="entry name" value="Zinc/RING finger domain, C3HC4 (zinc finger)"/>
    <property type="match status" value="1"/>
</dbReference>
<comment type="caution">
    <text evidence="2">The sequence shown here is derived from an EMBL/GenBank/DDBJ whole genome shotgun (WGS) entry which is preliminary data.</text>
</comment>
<keyword evidence="3" id="KW-1185">Reference proteome</keyword>
<evidence type="ECO:0000256" key="1">
    <source>
        <dbReference type="SAM" id="MobiDB-lite"/>
    </source>
</evidence>
<dbReference type="InterPro" id="IPR013083">
    <property type="entry name" value="Znf_RING/FYVE/PHD"/>
</dbReference>
<gene>
    <name evidence="2" type="ORF">ACHAWO_008943</name>
</gene>
<organism evidence="2 3">
    <name type="scientific">Cyclotella atomus</name>
    <dbReference type="NCBI Taxonomy" id="382360"/>
    <lineage>
        <taxon>Eukaryota</taxon>
        <taxon>Sar</taxon>
        <taxon>Stramenopiles</taxon>
        <taxon>Ochrophyta</taxon>
        <taxon>Bacillariophyta</taxon>
        <taxon>Coscinodiscophyceae</taxon>
        <taxon>Thalassiosirophycidae</taxon>
        <taxon>Stephanodiscales</taxon>
        <taxon>Stephanodiscaceae</taxon>
        <taxon>Cyclotella</taxon>
    </lineage>
</organism>
<dbReference type="EMBL" id="JALLPJ020000180">
    <property type="protein sequence ID" value="KAL3799627.1"/>
    <property type="molecule type" value="Genomic_DNA"/>
</dbReference>
<reference evidence="2 3" key="1">
    <citation type="submission" date="2024-10" db="EMBL/GenBank/DDBJ databases">
        <title>Updated reference genomes for cyclostephanoid diatoms.</title>
        <authorList>
            <person name="Roberts W.R."/>
            <person name="Alverson A.J."/>
        </authorList>
    </citation>
    <scope>NUCLEOTIDE SEQUENCE [LARGE SCALE GENOMIC DNA]</scope>
    <source>
        <strain evidence="2 3">AJA010-31</strain>
    </source>
</reference>
<name>A0ABD3QHI0_9STRA</name>
<feature type="compositionally biased region" description="Basic residues" evidence="1">
    <location>
        <begin position="65"/>
        <end position="78"/>
    </location>
</feature>
<feature type="region of interest" description="Disordered" evidence="1">
    <location>
        <begin position="155"/>
        <end position="181"/>
    </location>
</feature>
<sequence length="382" mass="43458">MSDKYNSSFIYVPTSLENMLKGRELAEYHTFCLNPPIKKLPDAETPWECPACIEDEKKRRLLKRGRIANAKKRKGRDKRAKEEESELLLQKKKTCLEMNHQGREDPQGWKRSIPRAQSLPHTQLPYDYDDTNVERSRSGRKIHRTIFHDETALGRRSKKKAAAAKSGAGVTKSGPRRKPGARECMQMSRRFGSNVIDEKYYEILMDYSKREARAVVKDKGEIVPQEKHTALVDMVLDMLEQSSQHTYSVHAKQRVDVIHEGAGHETRACKETLVETNADAAEAFTDASRDRRARPRDGGDREAPSRDWRRSEVGNKSEGAWGLGPGKYCDEASISQLRGDTSRASVLDMLEQSSPAYLLMQYEGIFCGANANDYLEQHTLVR</sequence>
<feature type="compositionally biased region" description="Basic and acidic residues" evidence="1">
    <location>
        <begin position="287"/>
        <end position="315"/>
    </location>
</feature>
<accession>A0ABD3QHI0</accession>
<dbReference type="SUPFAM" id="SSF57903">
    <property type="entry name" value="FYVE/PHD zinc finger"/>
    <property type="match status" value="1"/>
</dbReference>